<dbReference type="EMBL" id="BORC01000011">
    <property type="protein sequence ID" value="GIN64184.1"/>
    <property type="molecule type" value="Genomic_DNA"/>
</dbReference>
<accession>A0A919WM83</accession>
<gene>
    <name evidence="1" type="ORF">J27TS8_41770</name>
</gene>
<proteinExistence type="predicted"/>
<protein>
    <submittedName>
        <fullName evidence="1">Uncharacterized protein</fullName>
    </submittedName>
</protein>
<comment type="caution">
    <text evidence="1">The sequence shown here is derived from an EMBL/GenBank/DDBJ whole genome shotgun (WGS) entry which is preliminary data.</text>
</comment>
<evidence type="ECO:0000313" key="1">
    <source>
        <dbReference type="EMBL" id="GIN64184.1"/>
    </source>
</evidence>
<sequence length="59" mass="6961">MGNWSPCLIRNENLLNCSVIIELGVFSNIKWKEEDHDREKEQLKRDKGGYFNGWSISDF</sequence>
<keyword evidence="2" id="KW-1185">Reference proteome</keyword>
<name>A0A919WM83_9BACI</name>
<organism evidence="1 2">
    <name type="scientific">Robertmurraya siralis</name>
    <dbReference type="NCBI Taxonomy" id="77777"/>
    <lineage>
        <taxon>Bacteria</taxon>
        <taxon>Bacillati</taxon>
        <taxon>Bacillota</taxon>
        <taxon>Bacilli</taxon>
        <taxon>Bacillales</taxon>
        <taxon>Bacillaceae</taxon>
        <taxon>Robertmurraya</taxon>
    </lineage>
</organism>
<evidence type="ECO:0000313" key="2">
    <source>
        <dbReference type="Proteomes" id="UP000682111"/>
    </source>
</evidence>
<reference evidence="1" key="1">
    <citation type="submission" date="2021-03" db="EMBL/GenBank/DDBJ databases">
        <title>Antimicrobial resistance genes in bacteria isolated from Japanese honey, and their potential for conferring macrolide and lincosamide resistance in the American foulbrood pathogen Paenibacillus larvae.</title>
        <authorList>
            <person name="Okamoto M."/>
            <person name="Kumagai M."/>
            <person name="Kanamori H."/>
            <person name="Takamatsu D."/>
        </authorList>
    </citation>
    <scope>NUCLEOTIDE SEQUENCE</scope>
    <source>
        <strain evidence="1">J27TS8</strain>
    </source>
</reference>
<dbReference type="AlphaFoldDB" id="A0A919WM83"/>
<dbReference type="Proteomes" id="UP000682111">
    <property type="component" value="Unassembled WGS sequence"/>
</dbReference>